<evidence type="ECO:0000259" key="4">
    <source>
        <dbReference type="Pfam" id="PF00185"/>
    </source>
</evidence>
<evidence type="ECO:0000313" key="6">
    <source>
        <dbReference type="EMBL" id="TGY90565.1"/>
    </source>
</evidence>
<dbReference type="PRINTS" id="PR00101">
    <property type="entry name" value="ATCASE"/>
</dbReference>
<dbReference type="AlphaFoldDB" id="A0A4S2H4H8"/>
<dbReference type="InterPro" id="IPR036901">
    <property type="entry name" value="Asp/Orn_carbamoylTrfase_sf"/>
</dbReference>
<feature type="binding site" evidence="3">
    <location>
        <position position="144"/>
    </location>
    <ligand>
        <name>N(2)-acetyl-L-ornithine</name>
        <dbReference type="ChEBI" id="CHEBI:57805"/>
    </ligand>
</feature>
<dbReference type="InterPro" id="IPR006130">
    <property type="entry name" value="Asp/Orn_carbamoylTrfase"/>
</dbReference>
<dbReference type="UniPathway" id="UPA00068"/>
<keyword evidence="3" id="KW-0963">Cytoplasm</keyword>
<feature type="binding site" description="in other chain" evidence="3">
    <location>
        <begin position="292"/>
        <end position="293"/>
    </location>
    <ligand>
        <name>carbamoyl phosphate</name>
        <dbReference type="ChEBI" id="CHEBI:58228"/>
        <note>ligand shared between two neighboring subunits</note>
    </ligand>
</feature>
<keyword evidence="7" id="KW-1185">Reference proteome</keyword>
<comment type="pathway">
    <text evidence="3">Amino-acid biosynthesis; L-arginine biosynthesis.</text>
</comment>
<dbReference type="Pfam" id="PF00185">
    <property type="entry name" value="OTCace"/>
    <property type="match status" value="1"/>
</dbReference>
<feature type="binding site" description="in other chain" evidence="3">
    <location>
        <begin position="148"/>
        <end position="151"/>
    </location>
    <ligand>
        <name>carbamoyl phosphate</name>
        <dbReference type="ChEBI" id="CHEBI:58228"/>
        <note>ligand shared between two neighboring subunits</note>
    </ligand>
</feature>
<accession>A0A4S2H4H8</accession>
<dbReference type="GO" id="GO:0019240">
    <property type="term" value="P:citrulline biosynthetic process"/>
    <property type="evidence" value="ECO:0007669"/>
    <property type="project" value="TreeGrafter"/>
</dbReference>
<dbReference type="Gene3D" id="3.40.50.1370">
    <property type="entry name" value="Aspartate/ornithine carbamoyltransferase"/>
    <property type="match status" value="2"/>
</dbReference>
<dbReference type="PRINTS" id="PR00100">
    <property type="entry name" value="AOTCASE"/>
</dbReference>
<dbReference type="GO" id="GO:0043857">
    <property type="term" value="F:N-acetylornithine carbamoyltransferase activity"/>
    <property type="evidence" value="ECO:0007669"/>
    <property type="project" value="UniProtKB-UniRule"/>
</dbReference>
<evidence type="ECO:0000256" key="3">
    <source>
        <dbReference type="HAMAP-Rule" id="MF_02234"/>
    </source>
</evidence>
<dbReference type="OrthoDB" id="9802587at2"/>
<evidence type="ECO:0000256" key="1">
    <source>
        <dbReference type="ARBA" id="ARBA00003822"/>
    </source>
</evidence>
<dbReference type="Proteomes" id="UP000308054">
    <property type="component" value="Unassembled WGS sequence"/>
</dbReference>
<feature type="domain" description="Aspartate/ornithine carbamoyltransferase carbamoyl-P binding" evidence="5">
    <location>
        <begin position="4"/>
        <end position="160"/>
    </location>
</feature>
<gene>
    <name evidence="3" type="primary">argF'</name>
    <name evidence="6" type="ORF">E5163_05440</name>
</gene>
<keyword evidence="2 3" id="KW-0808">Transferase</keyword>
<feature type="binding site" description="in other chain" evidence="3">
    <location>
        <position position="112"/>
    </location>
    <ligand>
        <name>carbamoyl phosphate</name>
        <dbReference type="ChEBI" id="CHEBI:58228"/>
        <note>ligand shared between two neighboring subunits</note>
    </ligand>
</feature>
<feature type="binding site" evidence="3">
    <location>
        <position position="250"/>
    </location>
    <ligand>
        <name>N(2)-acetyl-L-ornithine</name>
        <dbReference type="ChEBI" id="CHEBI:57805"/>
    </ligand>
</feature>
<comment type="subunit">
    <text evidence="3">Homotrimer.</text>
</comment>
<dbReference type="SUPFAM" id="SSF53671">
    <property type="entry name" value="Aspartate/ornithine carbamoyltransferase"/>
    <property type="match status" value="1"/>
</dbReference>
<dbReference type="InterPro" id="IPR006131">
    <property type="entry name" value="Asp_carbamoyltransf_Asp/Orn-bd"/>
</dbReference>
<feature type="site" description="Key residue in conferring substrate specificity for N-acetyl-L-ornithine versus N-succinyl-L-ornithine" evidence="3">
    <location>
        <position position="92"/>
    </location>
</feature>
<feature type="binding site" evidence="3">
    <location>
        <position position="77"/>
    </location>
    <ligand>
        <name>carbamoyl phosphate</name>
        <dbReference type="ChEBI" id="CHEBI:58228"/>
        <note>ligand shared between two neighboring subunits</note>
    </ligand>
</feature>
<proteinExistence type="inferred from homology"/>
<reference evidence="6 7" key="1">
    <citation type="journal article" date="2017" name="Int. J. Syst. Evol. Microbiol.">
        <title>Marinicauda algicola sp. nov., isolated from a marine red alga Rhodosorus marinus.</title>
        <authorList>
            <person name="Jeong S.E."/>
            <person name="Jeon S.H."/>
            <person name="Chun B.H."/>
            <person name="Kim D.W."/>
            <person name="Jeon C.O."/>
        </authorList>
    </citation>
    <scope>NUCLEOTIDE SEQUENCE [LARGE SCALE GENOMIC DNA]</scope>
    <source>
        <strain evidence="6 7">JCM 31718</strain>
    </source>
</reference>
<dbReference type="Pfam" id="PF02729">
    <property type="entry name" value="OTCace_N"/>
    <property type="match status" value="1"/>
</dbReference>
<sequence length="337" mass="37468">MPMRHFLSTEDWSRSELQSLIDRAREFRDSPRGDALKGKSIALLFFNPSLRTRTSFDLGAHQLGGHAIVLDARGSVWPVEFEEGAVMDQGPEEHVKEAARVLSSYVDLIAIRAFPKFEDWQAEREDPLITAYAKYATVPVINMETIVHPCQELALMMALQDRLGDVRGKDFLLTWVPHPKPLNTAVANSAILIASKFGMNVRMLVPDEVYTLDPRYMGAAERFCADAGCRFSLTTNVEEAYSGAHAVYAKSWGALPFYGQWEAEAPYRAKGAGFMVDEAKMALTDDGVVSHCLPMRRNVKIADAVVDSQAFLGISEAENRLHVQKAIMETLARGTTN</sequence>
<dbReference type="EMBL" id="SRXW01000001">
    <property type="protein sequence ID" value="TGY90565.1"/>
    <property type="molecule type" value="Genomic_DNA"/>
</dbReference>
<keyword evidence="3" id="KW-0055">Arginine biosynthesis</keyword>
<dbReference type="GO" id="GO:0016597">
    <property type="term" value="F:amino acid binding"/>
    <property type="evidence" value="ECO:0007669"/>
    <property type="project" value="InterPro"/>
</dbReference>
<comment type="caution">
    <text evidence="6">The sequence shown here is derived from an EMBL/GenBank/DDBJ whole genome shotgun (WGS) entry which is preliminary data.</text>
</comment>
<protein>
    <recommendedName>
        <fullName evidence="3">N-acetylornithine carbamoyltransferase</fullName>
        <ecNumber evidence="3">2.1.3.9</ecNumber>
    </recommendedName>
    <alternativeName>
        <fullName evidence="3">N-acetyl-L-ornithine transcarbamylase</fullName>
        <shortName evidence="3">AOTCase</shortName>
        <shortName evidence="3">Acetylornithine transcarbamylase</shortName>
    </alternativeName>
</protein>
<organism evidence="6 7">
    <name type="scientific">Marinicauda algicola</name>
    <dbReference type="NCBI Taxonomy" id="2029849"/>
    <lineage>
        <taxon>Bacteria</taxon>
        <taxon>Pseudomonadati</taxon>
        <taxon>Pseudomonadota</taxon>
        <taxon>Alphaproteobacteria</taxon>
        <taxon>Maricaulales</taxon>
        <taxon>Maricaulaceae</taxon>
        <taxon>Marinicauda</taxon>
    </lineage>
</organism>
<dbReference type="NCBIfam" id="NF003384">
    <property type="entry name" value="PRK04523.1"/>
    <property type="match status" value="1"/>
</dbReference>
<evidence type="ECO:0000259" key="5">
    <source>
        <dbReference type="Pfam" id="PF02729"/>
    </source>
</evidence>
<dbReference type="InterPro" id="IPR006132">
    <property type="entry name" value="Asp/Orn_carbamoyltranf_P-bd"/>
</dbReference>
<name>A0A4S2H4H8_9PROT</name>
<dbReference type="GO" id="GO:0004585">
    <property type="term" value="F:ornithine carbamoyltransferase activity"/>
    <property type="evidence" value="ECO:0007669"/>
    <property type="project" value="TreeGrafter"/>
</dbReference>
<comment type="catalytic activity">
    <reaction evidence="3">
        <text>N(2)-acetyl-L-ornithine + carbamoyl phosphate = N(2)-acetyl-L-citrulline + phosphate + H(+)</text>
        <dbReference type="Rhea" id="RHEA:18609"/>
        <dbReference type="ChEBI" id="CHEBI:15378"/>
        <dbReference type="ChEBI" id="CHEBI:43474"/>
        <dbReference type="ChEBI" id="CHEBI:57805"/>
        <dbReference type="ChEBI" id="CHEBI:58228"/>
        <dbReference type="ChEBI" id="CHEBI:58765"/>
        <dbReference type="EC" id="2.1.3.9"/>
    </reaction>
</comment>
<dbReference type="PANTHER" id="PTHR45753:SF3">
    <property type="entry name" value="ORNITHINE TRANSCARBAMYLASE, MITOCHONDRIAL"/>
    <property type="match status" value="1"/>
</dbReference>
<evidence type="ECO:0000256" key="2">
    <source>
        <dbReference type="ARBA" id="ARBA00022679"/>
    </source>
</evidence>
<dbReference type="GO" id="GO:0042450">
    <property type="term" value="P:L-arginine biosynthetic process via ornithine"/>
    <property type="evidence" value="ECO:0007669"/>
    <property type="project" value="InterPro"/>
</dbReference>
<feature type="modified residue" description="N6-carboxylysine" evidence="3">
    <location>
        <position position="300"/>
    </location>
</feature>
<dbReference type="EC" id="2.1.3.9" evidence="3"/>
<dbReference type="PANTHER" id="PTHR45753">
    <property type="entry name" value="ORNITHINE CARBAMOYLTRANSFERASE, MITOCHONDRIAL"/>
    <property type="match status" value="1"/>
</dbReference>
<feature type="binding site" description="in other chain" evidence="3">
    <location>
        <position position="320"/>
    </location>
    <ligand>
        <name>carbamoyl phosphate</name>
        <dbReference type="ChEBI" id="CHEBI:58228"/>
        <note>ligand shared between two neighboring subunits</note>
    </ligand>
</feature>
<feature type="binding site" evidence="3">
    <location>
        <position position="293"/>
    </location>
    <ligand>
        <name>N(2)-acetyl-L-ornithine</name>
        <dbReference type="ChEBI" id="CHEBI:57805"/>
    </ligand>
</feature>
<comment type="function">
    <text evidence="3">Catalyzes the transfer of the carbamoyl group from carbamoyl phosphate to the delta-amino group of N(2)-acetyl-L-ornithine to produce N(2)-acetyl-L-citrulline. This is a step in an alternative arginine biosynthesis pathway.</text>
</comment>
<comment type="similarity">
    <text evidence="3">Belongs to the aspartate/ornithine carbamoyltransferase superfamily. AOTCase family.</text>
</comment>
<dbReference type="GO" id="GO:0005737">
    <property type="term" value="C:cytoplasm"/>
    <property type="evidence" value="ECO:0007669"/>
    <property type="project" value="UniProtKB-SubCell"/>
</dbReference>
<dbReference type="InterPro" id="IPR043695">
    <property type="entry name" value="ArgF"/>
</dbReference>
<comment type="subcellular location">
    <subcellularLocation>
        <location evidence="3">Cytoplasm</location>
    </subcellularLocation>
</comment>
<feature type="domain" description="Aspartate/ornithine carbamoyltransferase Asp/Orn-binding" evidence="4">
    <location>
        <begin position="184"/>
        <end position="330"/>
    </location>
</feature>
<comment type="function">
    <text evidence="1">Reversibly catalyzes the transfer of the carbamoyl group from carbamoyl phosphate (CP) to the N(epsilon) atom of ornithine (ORN) to produce L-citrulline.</text>
</comment>
<keyword evidence="3" id="KW-0028">Amino-acid biosynthesis</keyword>
<feature type="binding site" description="in other chain" evidence="3">
    <location>
        <begin position="49"/>
        <end position="52"/>
    </location>
    <ligand>
        <name>carbamoyl phosphate</name>
        <dbReference type="ChEBI" id="CHEBI:58228"/>
        <note>ligand shared between two neighboring subunits</note>
    </ligand>
</feature>
<evidence type="ECO:0000313" key="7">
    <source>
        <dbReference type="Proteomes" id="UP000308054"/>
    </source>
</evidence>
<dbReference type="HAMAP" id="MF_02234">
    <property type="entry name" value="AOTCase"/>
    <property type="match status" value="1"/>
</dbReference>